<feature type="binding site" evidence="15">
    <location>
        <position position="89"/>
    </location>
    <ligand>
        <name>Ca(2+)</name>
        <dbReference type="ChEBI" id="CHEBI:29108"/>
        <label>1</label>
    </ligand>
</feature>
<evidence type="ECO:0000256" key="2">
    <source>
        <dbReference type="ARBA" id="ARBA00006089"/>
    </source>
</evidence>
<dbReference type="AlphaFoldDB" id="A0AAD6V982"/>
<organism evidence="20 21">
    <name type="scientific">Mycena pura</name>
    <dbReference type="NCBI Taxonomy" id="153505"/>
    <lineage>
        <taxon>Eukaryota</taxon>
        <taxon>Fungi</taxon>
        <taxon>Dikarya</taxon>
        <taxon>Basidiomycota</taxon>
        <taxon>Agaricomycotina</taxon>
        <taxon>Agaricomycetes</taxon>
        <taxon>Agaricomycetidae</taxon>
        <taxon>Agaricales</taxon>
        <taxon>Marasmiineae</taxon>
        <taxon>Mycenaceae</taxon>
        <taxon>Mycena</taxon>
    </lineage>
</organism>
<comment type="cofactor">
    <cofactor evidence="15">
        <name>heme b</name>
        <dbReference type="ChEBI" id="CHEBI:60344"/>
    </cofactor>
    <text evidence="15">Binds 1 heme b (iron(II)-protoporphyrin IX) group per subunit.</text>
</comment>
<keyword evidence="13" id="KW-0376">Hydrogen peroxide</keyword>
<feature type="binding site" evidence="15">
    <location>
        <position position="93"/>
    </location>
    <ligand>
        <name>Ca(2+)</name>
        <dbReference type="ChEBI" id="CHEBI:29108"/>
        <label>1</label>
    </ligand>
</feature>
<dbReference type="PRINTS" id="PR00458">
    <property type="entry name" value="PEROXIDASE"/>
</dbReference>
<comment type="caution">
    <text evidence="20">The sequence shown here is derived from an EMBL/GenBank/DDBJ whole genome shotgun (WGS) entry which is preliminary data.</text>
</comment>
<dbReference type="Gene3D" id="1.10.420.10">
    <property type="entry name" value="Peroxidase, domain 2"/>
    <property type="match status" value="1"/>
</dbReference>
<keyword evidence="7 18" id="KW-0732">Signal</keyword>
<dbReference type="InterPro" id="IPR010255">
    <property type="entry name" value="Haem_peroxidase_sf"/>
</dbReference>
<dbReference type="InterPro" id="IPR002016">
    <property type="entry name" value="Haem_peroxidase"/>
</dbReference>
<dbReference type="GO" id="GO:0004601">
    <property type="term" value="F:peroxidase activity"/>
    <property type="evidence" value="ECO:0007669"/>
    <property type="project" value="UniProtKB-KW"/>
</dbReference>
<dbReference type="Pfam" id="PF00141">
    <property type="entry name" value="peroxidase"/>
    <property type="match status" value="1"/>
</dbReference>
<keyword evidence="11 17" id="KW-1015">Disulfide bond</keyword>
<dbReference type="Pfam" id="PF11895">
    <property type="entry name" value="Peroxidase_ext"/>
    <property type="match status" value="1"/>
</dbReference>
<dbReference type="PROSITE" id="PS00436">
    <property type="entry name" value="PEROXIDASE_2"/>
    <property type="match status" value="1"/>
</dbReference>
<evidence type="ECO:0000313" key="21">
    <source>
        <dbReference type="Proteomes" id="UP001219525"/>
    </source>
</evidence>
<feature type="disulfide bond" evidence="17">
    <location>
        <begin position="37"/>
        <end position="307"/>
    </location>
</feature>
<feature type="signal peptide" evidence="18">
    <location>
        <begin position="1"/>
        <end position="18"/>
    </location>
</feature>
<dbReference type="PROSITE" id="PS00435">
    <property type="entry name" value="PEROXIDASE_1"/>
    <property type="match status" value="1"/>
</dbReference>
<dbReference type="Proteomes" id="UP001219525">
    <property type="component" value="Unassembled WGS sequence"/>
</dbReference>
<feature type="binding site" evidence="15">
    <location>
        <position position="71"/>
    </location>
    <ligand>
        <name>Ca(2+)</name>
        <dbReference type="ChEBI" id="CHEBI:29108"/>
        <label>1</label>
    </ligand>
</feature>
<evidence type="ECO:0000256" key="12">
    <source>
        <dbReference type="ARBA" id="ARBA00023180"/>
    </source>
</evidence>
<dbReference type="GO" id="GO:0005576">
    <property type="term" value="C:extracellular region"/>
    <property type="evidence" value="ECO:0007669"/>
    <property type="project" value="UniProtKB-SubCell"/>
</dbReference>
<dbReference type="CDD" id="cd00692">
    <property type="entry name" value="ligninase"/>
    <property type="match status" value="1"/>
</dbReference>
<dbReference type="PROSITE" id="PS50873">
    <property type="entry name" value="PEROXIDASE_4"/>
    <property type="match status" value="1"/>
</dbReference>
<keyword evidence="6 15" id="KW-0479">Metal-binding</keyword>
<comment type="subcellular location">
    <subcellularLocation>
        <location evidence="1">Secreted</location>
    </subcellularLocation>
</comment>
<feature type="binding site" evidence="15">
    <location>
        <position position="91"/>
    </location>
    <ligand>
        <name>Ca(2+)</name>
        <dbReference type="ChEBI" id="CHEBI:29108"/>
        <label>1</label>
    </ligand>
</feature>
<keyword evidence="12" id="KW-0325">Glycoprotein</keyword>
<dbReference type="PRINTS" id="PR00462">
    <property type="entry name" value="LIGNINASE"/>
</dbReference>
<keyword evidence="21" id="KW-1185">Reference proteome</keyword>
<evidence type="ECO:0000256" key="7">
    <source>
        <dbReference type="ARBA" id="ARBA00022729"/>
    </source>
</evidence>
<evidence type="ECO:0000256" key="10">
    <source>
        <dbReference type="ARBA" id="ARBA00023004"/>
    </source>
</evidence>
<evidence type="ECO:0000256" key="17">
    <source>
        <dbReference type="PIRSR" id="PIRSR601621-4"/>
    </source>
</evidence>
<name>A0AAD6V982_9AGAR</name>
<feature type="chain" id="PRO_5041781770" description="Peroxidase" evidence="18">
    <location>
        <begin position="19"/>
        <end position="360"/>
    </location>
</feature>
<feature type="site" description="Transition state stabilizer" evidence="16">
    <location>
        <position position="66"/>
    </location>
</feature>
<dbReference type="InterPro" id="IPR019793">
    <property type="entry name" value="Peroxidases_heam-ligand_BS"/>
</dbReference>
<feature type="disulfide bond" evidence="17">
    <location>
        <begin position="271"/>
        <end position="336"/>
    </location>
</feature>
<evidence type="ECO:0000256" key="9">
    <source>
        <dbReference type="ARBA" id="ARBA00023002"/>
    </source>
</evidence>
<evidence type="ECO:0000256" key="11">
    <source>
        <dbReference type="ARBA" id="ARBA00023157"/>
    </source>
</evidence>
<dbReference type="InterPro" id="IPR044831">
    <property type="entry name" value="Ccp1-like"/>
</dbReference>
<evidence type="ECO:0000256" key="5">
    <source>
        <dbReference type="ARBA" id="ARBA00022617"/>
    </source>
</evidence>
<feature type="binding site" evidence="15">
    <location>
        <position position="216"/>
    </location>
    <ligand>
        <name>Ca(2+)</name>
        <dbReference type="ChEBI" id="CHEBI:29108"/>
        <label>2</label>
    </ligand>
</feature>
<evidence type="ECO:0000256" key="6">
    <source>
        <dbReference type="ARBA" id="ARBA00022723"/>
    </source>
</evidence>
<keyword evidence="8 15" id="KW-0106">Calcium</keyword>
<evidence type="ECO:0000256" key="18">
    <source>
        <dbReference type="RuleBase" id="RU363051"/>
    </source>
</evidence>
<dbReference type="GO" id="GO:0000302">
    <property type="term" value="P:response to reactive oxygen species"/>
    <property type="evidence" value="ECO:0007669"/>
    <property type="project" value="TreeGrafter"/>
</dbReference>
<feature type="binding site" evidence="15">
    <location>
        <position position="218"/>
    </location>
    <ligand>
        <name>Ca(2+)</name>
        <dbReference type="ChEBI" id="CHEBI:29108"/>
        <label>2</label>
    </ligand>
</feature>
<feature type="disulfide bond" evidence="17">
    <location>
        <begin position="26"/>
        <end position="38"/>
    </location>
</feature>
<dbReference type="PANTHER" id="PTHR31356">
    <property type="entry name" value="THYLAKOID LUMENAL 29 KDA PROTEIN, CHLOROPLASTIC-RELATED"/>
    <property type="match status" value="1"/>
</dbReference>
<dbReference type="GO" id="GO:0020037">
    <property type="term" value="F:heme binding"/>
    <property type="evidence" value="ECO:0007669"/>
    <property type="project" value="UniProtKB-UniRule"/>
</dbReference>
<evidence type="ECO:0000256" key="16">
    <source>
        <dbReference type="PIRSR" id="PIRSR601621-3"/>
    </source>
</evidence>
<proteinExistence type="inferred from homology"/>
<keyword evidence="5 15" id="KW-0349">Heme</keyword>
<dbReference type="InterPro" id="IPR001621">
    <property type="entry name" value="Ligninase"/>
</dbReference>
<dbReference type="SUPFAM" id="SSF48113">
    <property type="entry name" value="Heme-dependent peroxidases"/>
    <property type="match status" value="1"/>
</dbReference>
<dbReference type="EC" id="1.11.1.-" evidence="18"/>
<feature type="disulfide bond" evidence="17">
    <location>
        <begin position="57"/>
        <end position="143"/>
    </location>
</feature>
<feature type="binding site" description="axial binding residue" evidence="15">
    <location>
        <position position="198"/>
    </location>
    <ligand>
        <name>heme b</name>
        <dbReference type="ChEBI" id="CHEBI:60344"/>
    </ligand>
    <ligandPart>
        <name>Fe</name>
        <dbReference type="ChEBI" id="CHEBI:18248"/>
    </ligandPart>
</feature>
<evidence type="ECO:0000256" key="1">
    <source>
        <dbReference type="ARBA" id="ARBA00004613"/>
    </source>
</evidence>
<evidence type="ECO:0000256" key="14">
    <source>
        <dbReference type="PIRSR" id="PIRSR601621-1"/>
    </source>
</evidence>
<evidence type="ECO:0000256" key="3">
    <source>
        <dbReference type="ARBA" id="ARBA00022525"/>
    </source>
</evidence>
<evidence type="ECO:0000256" key="15">
    <source>
        <dbReference type="PIRSR" id="PIRSR601621-2"/>
    </source>
</evidence>
<accession>A0AAD6V982</accession>
<keyword evidence="10 15" id="KW-0408">Iron</keyword>
<comment type="similarity">
    <text evidence="2 18">Belongs to the peroxidase family. Ligninase subfamily.</text>
</comment>
<dbReference type="GO" id="GO:0034599">
    <property type="term" value="P:cellular response to oxidative stress"/>
    <property type="evidence" value="ECO:0007669"/>
    <property type="project" value="InterPro"/>
</dbReference>
<protein>
    <recommendedName>
        <fullName evidence="18">Peroxidase</fullName>
        <ecNumber evidence="18">1.11.1.-</ecNumber>
    </recommendedName>
</protein>
<dbReference type="InterPro" id="IPR024589">
    <property type="entry name" value="Ligninase_C"/>
</dbReference>
<keyword evidence="3" id="KW-0964">Secreted</keyword>
<evidence type="ECO:0000259" key="19">
    <source>
        <dbReference type="PROSITE" id="PS50873"/>
    </source>
</evidence>
<dbReference type="GO" id="GO:0046872">
    <property type="term" value="F:metal ion binding"/>
    <property type="evidence" value="ECO:0007669"/>
    <property type="project" value="UniProtKB-UniRule"/>
</dbReference>
<reference evidence="20" key="1">
    <citation type="submission" date="2023-03" db="EMBL/GenBank/DDBJ databases">
        <title>Massive genome expansion in bonnet fungi (Mycena s.s.) driven by repeated elements and novel gene families across ecological guilds.</title>
        <authorList>
            <consortium name="Lawrence Berkeley National Laboratory"/>
            <person name="Harder C.B."/>
            <person name="Miyauchi S."/>
            <person name="Viragh M."/>
            <person name="Kuo A."/>
            <person name="Thoen E."/>
            <person name="Andreopoulos B."/>
            <person name="Lu D."/>
            <person name="Skrede I."/>
            <person name="Drula E."/>
            <person name="Henrissat B."/>
            <person name="Morin E."/>
            <person name="Kohler A."/>
            <person name="Barry K."/>
            <person name="LaButti K."/>
            <person name="Morin E."/>
            <person name="Salamov A."/>
            <person name="Lipzen A."/>
            <person name="Mereny Z."/>
            <person name="Hegedus B."/>
            <person name="Baldrian P."/>
            <person name="Stursova M."/>
            <person name="Weitz H."/>
            <person name="Taylor A."/>
            <person name="Grigoriev I.V."/>
            <person name="Nagy L.G."/>
            <person name="Martin F."/>
            <person name="Kauserud H."/>
        </authorList>
    </citation>
    <scope>NUCLEOTIDE SEQUENCE</scope>
    <source>
        <strain evidence="20">9144</strain>
    </source>
</reference>
<feature type="binding site" evidence="15">
    <location>
        <position position="223"/>
    </location>
    <ligand>
        <name>Ca(2+)</name>
        <dbReference type="ChEBI" id="CHEBI:29108"/>
        <label>2</label>
    </ligand>
</feature>
<evidence type="ECO:0000256" key="8">
    <source>
        <dbReference type="ARBA" id="ARBA00022837"/>
    </source>
</evidence>
<feature type="active site" description="Proton acceptor" evidence="14">
    <location>
        <position position="70"/>
    </location>
</feature>
<feature type="binding site" evidence="15">
    <location>
        <position position="199"/>
    </location>
    <ligand>
        <name>Ca(2+)</name>
        <dbReference type="ChEBI" id="CHEBI:29108"/>
        <label>2</label>
    </ligand>
</feature>
<evidence type="ECO:0000256" key="13">
    <source>
        <dbReference type="ARBA" id="ARBA00023324"/>
    </source>
</evidence>
<gene>
    <name evidence="20" type="ORF">GGX14DRAFT_698985</name>
</gene>
<dbReference type="PANTHER" id="PTHR31356:SF66">
    <property type="entry name" value="CATALASE-PEROXIDASE"/>
    <property type="match status" value="1"/>
</dbReference>
<feature type="domain" description="Plant heme peroxidase family profile" evidence="19">
    <location>
        <begin position="65"/>
        <end position="340"/>
    </location>
</feature>
<evidence type="ECO:0000256" key="4">
    <source>
        <dbReference type="ARBA" id="ARBA00022559"/>
    </source>
</evidence>
<dbReference type="Gene3D" id="1.10.520.10">
    <property type="match status" value="1"/>
</dbReference>
<dbReference type="InterPro" id="IPR019794">
    <property type="entry name" value="Peroxidases_AS"/>
</dbReference>
<comment type="cofactor">
    <cofactor evidence="15 18">
        <name>Ca(2+)</name>
        <dbReference type="ChEBI" id="CHEBI:29108"/>
    </cofactor>
    <text evidence="15 18">Binds 2 calcium ions per subunit.</text>
</comment>
<dbReference type="GO" id="GO:0042744">
    <property type="term" value="P:hydrogen peroxide catabolic process"/>
    <property type="evidence" value="ECO:0007669"/>
    <property type="project" value="UniProtKB-KW"/>
</dbReference>
<sequence length="360" mass="37609">MLLTVGITSAALILSAAAAPTKRVACSNGQTAASDSCCVWFDVLDDIQQNLFDGGECGEEVHESLRLTFHDAIGFSPQLTSQGQFGGGGADGSIMAFADIETNFHANLGVDEIVETQRPFALKHNVSFGDFIQFAGAVGVSNCPGAPRLEFLAGRSNDSQASPDGLVPEPFDSADKIIARFADAGFTANEIVDLLASHTVAAQDHVDPSIHGSPFDSTPSVFDTQFFIETLLNGTAFPGNGSNQGEVESPLAGEFRLQSDFELSRDPRTACEWQSFVNNQQLMASKFRAAMSKLAIVGQSRYLLTDCSDVIPTPKAVTGSPTLPAGKSAADIQAACSATPFPALTAAAGAETSVAPVPPS</sequence>
<keyword evidence="4 18" id="KW-0575">Peroxidase</keyword>
<evidence type="ECO:0000313" key="20">
    <source>
        <dbReference type="EMBL" id="KAJ7203244.1"/>
    </source>
</evidence>
<dbReference type="EMBL" id="JARJCW010000051">
    <property type="protein sequence ID" value="KAJ7203244.1"/>
    <property type="molecule type" value="Genomic_DNA"/>
</dbReference>
<keyword evidence="9 18" id="KW-0560">Oxidoreductase</keyword>